<keyword evidence="6 8" id="KW-0408">Iron</keyword>
<keyword evidence="4 8" id="KW-0479">Metal-binding</keyword>
<keyword evidence="9" id="KW-0812">Transmembrane</keyword>
<dbReference type="PRINTS" id="PR00385">
    <property type="entry name" value="P450"/>
</dbReference>
<dbReference type="Gene3D" id="1.10.630.10">
    <property type="entry name" value="Cytochrome P450"/>
    <property type="match status" value="1"/>
</dbReference>
<dbReference type="InterPro" id="IPR036396">
    <property type="entry name" value="Cyt_P450_sf"/>
</dbReference>
<dbReference type="PANTHER" id="PTHR24305:SF157">
    <property type="entry name" value="N-ACETYLTRYPTOPHAN 6-HYDROXYLASE IVOC-RELATED"/>
    <property type="match status" value="1"/>
</dbReference>
<organism evidence="10 11">
    <name type="scientific">Rhypophila decipiens</name>
    <dbReference type="NCBI Taxonomy" id="261697"/>
    <lineage>
        <taxon>Eukaryota</taxon>
        <taxon>Fungi</taxon>
        <taxon>Dikarya</taxon>
        <taxon>Ascomycota</taxon>
        <taxon>Pezizomycotina</taxon>
        <taxon>Sordariomycetes</taxon>
        <taxon>Sordariomycetidae</taxon>
        <taxon>Sordariales</taxon>
        <taxon>Naviculisporaceae</taxon>
        <taxon>Rhypophila</taxon>
    </lineage>
</organism>
<dbReference type="AlphaFoldDB" id="A0AAN6Y9W3"/>
<proteinExistence type="inferred from homology"/>
<protein>
    <submittedName>
        <fullName evidence="10">Cytochrome P450</fullName>
    </submittedName>
</protein>
<dbReference type="PANTHER" id="PTHR24305">
    <property type="entry name" value="CYTOCHROME P450"/>
    <property type="match status" value="1"/>
</dbReference>
<dbReference type="InterPro" id="IPR001128">
    <property type="entry name" value="Cyt_P450"/>
</dbReference>
<dbReference type="InterPro" id="IPR050121">
    <property type="entry name" value="Cytochrome_P450_monoxygenase"/>
</dbReference>
<keyword evidence="5" id="KW-0560">Oxidoreductase</keyword>
<dbReference type="CDD" id="cd11062">
    <property type="entry name" value="CYP58-like"/>
    <property type="match status" value="1"/>
</dbReference>
<evidence type="ECO:0000256" key="8">
    <source>
        <dbReference type="PIRSR" id="PIRSR602401-1"/>
    </source>
</evidence>
<dbReference type="InterPro" id="IPR002401">
    <property type="entry name" value="Cyt_P450_E_grp-I"/>
</dbReference>
<evidence type="ECO:0000256" key="7">
    <source>
        <dbReference type="ARBA" id="ARBA00023033"/>
    </source>
</evidence>
<accession>A0AAN6Y9W3</accession>
<evidence type="ECO:0000256" key="5">
    <source>
        <dbReference type="ARBA" id="ARBA00023002"/>
    </source>
</evidence>
<feature type="transmembrane region" description="Helical" evidence="9">
    <location>
        <begin position="22"/>
        <end position="48"/>
    </location>
</feature>
<comment type="cofactor">
    <cofactor evidence="1 8">
        <name>heme</name>
        <dbReference type="ChEBI" id="CHEBI:30413"/>
    </cofactor>
</comment>
<evidence type="ECO:0000256" key="6">
    <source>
        <dbReference type="ARBA" id="ARBA00023004"/>
    </source>
</evidence>
<dbReference type="PRINTS" id="PR00463">
    <property type="entry name" value="EP450I"/>
</dbReference>
<dbReference type="Pfam" id="PF00067">
    <property type="entry name" value="p450"/>
    <property type="match status" value="1"/>
</dbReference>
<reference evidence="10" key="2">
    <citation type="submission" date="2023-05" db="EMBL/GenBank/DDBJ databases">
        <authorList>
            <consortium name="Lawrence Berkeley National Laboratory"/>
            <person name="Steindorff A."/>
            <person name="Hensen N."/>
            <person name="Bonometti L."/>
            <person name="Westerberg I."/>
            <person name="Brannstrom I.O."/>
            <person name="Guillou S."/>
            <person name="Cros-Aarteil S."/>
            <person name="Calhoun S."/>
            <person name="Haridas S."/>
            <person name="Kuo A."/>
            <person name="Mondo S."/>
            <person name="Pangilinan J."/>
            <person name="Riley R."/>
            <person name="Labutti K."/>
            <person name="Andreopoulos B."/>
            <person name="Lipzen A."/>
            <person name="Chen C."/>
            <person name="Yanf M."/>
            <person name="Daum C."/>
            <person name="Ng V."/>
            <person name="Clum A."/>
            <person name="Ohm R."/>
            <person name="Martin F."/>
            <person name="Silar P."/>
            <person name="Natvig D."/>
            <person name="Lalanne C."/>
            <person name="Gautier V."/>
            <person name="Ament-Velasquez S.L."/>
            <person name="Kruys A."/>
            <person name="Hutchinson M.I."/>
            <person name="Powell A.J."/>
            <person name="Barry K."/>
            <person name="Miller A.N."/>
            <person name="Grigoriev I.V."/>
            <person name="Debuchy R."/>
            <person name="Gladieux P."/>
            <person name="Thoren M.H."/>
            <person name="Johannesson H."/>
        </authorList>
    </citation>
    <scope>NUCLEOTIDE SEQUENCE</scope>
    <source>
        <strain evidence="10">PSN293</strain>
    </source>
</reference>
<evidence type="ECO:0000256" key="4">
    <source>
        <dbReference type="ARBA" id="ARBA00022723"/>
    </source>
</evidence>
<evidence type="ECO:0000313" key="11">
    <source>
        <dbReference type="Proteomes" id="UP001301769"/>
    </source>
</evidence>
<keyword evidence="9" id="KW-1133">Transmembrane helix</keyword>
<gene>
    <name evidence="10" type="ORF">QBC37DRAFT_312643</name>
</gene>
<keyword evidence="9" id="KW-0472">Membrane</keyword>
<keyword evidence="11" id="KW-1185">Reference proteome</keyword>
<reference evidence="10" key="1">
    <citation type="journal article" date="2023" name="Mol. Phylogenet. Evol.">
        <title>Genome-scale phylogeny and comparative genomics of the fungal order Sordariales.</title>
        <authorList>
            <person name="Hensen N."/>
            <person name="Bonometti L."/>
            <person name="Westerberg I."/>
            <person name="Brannstrom I.O."/>
            <person name="Guillou S."/>
            <person name="Cros-Aarteil S."/>
            <person name="Calhoun S."/>
            <person name="Haridas S."/>
            <person name="Kuo A."/>
            <person name="Mondo S."/>
            <person name="Pangilinan J."/>
            <person name="Riley R."/>
            <person name="LaButti K."/>
            <person name="Andreopoulos B."/>
            <person name="Lipzen A."/>
            <person name="Chen C."/>
            <person name="Yan M."/>
            <person name="Daum C."/>
            <person name="Ng V."/>
            <person name="Clum A."/>
            <person name="Steindorff A."/>
            <person name="Ohm R.A."/>
            <person name="Martin F."/>
            <person name="Silar P."/>
            <person name="Natvig D.O."/>
            <person name="Lalanne C."/>
            <person name="Gautier V."/>
            <person name="Ament-Velasquez S.L."/>
            <person name="Kruys A."/>
            <person name="Hutchinson M.I."/>
            <person name="Powell A.J."/>
            <person name="Barry K."/>
            <person name="Miller A.N."/>
            <person name="Grigoriev I.V."/>
            <person name="Debuchy R."/>
            <person name="Gladieux P."/>
            <person name="Hiltunen Thoren M."/>
            <person name="Johannesson H."/>
        </authorList>
    </citation>
    <scope>NUCLEOTIDE SEQUENCE</scope>
    <source>
        <strain evidence="10">PSN293</strain>
    </source>
</reference>
<name>A0AAN6Y9W3_9PEZI</name>
<comment type="caution">
    <text evidence="10">The sequence shown here is derived from an EMBL/GenBank/DDBJ whole genome shotgun (WGS) entry which is preliminary data.</text>
</comment>
<keyword evidence="7" id="KW-0503">Monooxygenase</keyword>
<dbReference type="GO" id="GO:0004497">
    <property type="term" value="F:monooxygenase activity"/>
    <property type="evidence" value="ECO:0007669"/>
    <property type="project" value="UniProtKB-KW"/>
</dbReference>
<dbReference type="EMBL" id="MU858081">
    <property type="protein sequence ID" value="KAK4215359.1"/>
    <property type="molecule type" value="Genomic_DNA"/>
</dbReference>
<dbReference type="Proteomes" id="UP001301769">
    <property type="component" value="Unassembled WGS sequence"/>
</dbReference>
<sequence length="535" mass="60863">MSGASSLVVGLWSNLQQVVSQWGLIALYASLASFFIVTICSAIYNVYFSPLSIIPGPKLAALTYLYEGYYEVWKGGKYFQRVAEMHEQYGPIVRITPNEVHFADPEFLDELYPTGGRKINKPSWFALLTGTPYSIVSTVPHDLHRQRRNAMNSFFSTASIHRFEHIMKDHLSKLLARLDASGRAKEIVKIHDVFKAAASDIITMYAFDNAFHFLDMPDYGQHYFDATHQFFLLTHVCLFVPWLYPMIQNSPFWLLKLLFPGLSPVRDRQNWWMDQVHQMRQEPDSEKAKQTIFRGILNSKLPLEEKTDIRLASEAQLVVFAGEGTTAWGLNAALYELLAHPAEYRRLKDELSQIQLGPDGIPSLSQVEGLPFLGAVIQEALRVHPGVLTRQMRVSPDEPVLYVDKSFPGGGEKTYVVPPGTVTSMSPHITHRNEDAFEDAAEFRPQRWIENPKLARYFHGFARGARNCIGMTLARREMALVLASIIIKYDIYRGQEGPTMELYDTDRKRDVDAHSDYIIPLPSEGSEGVRIRFRA</sequence>
<evidence type="ECO:0000256" key="3">
    <source>
        <dbReference type="ARBA" id="ARBA00022617"/>
    </source>
</evidence>
<comment type="similarity">
    <text evidence="2">Belongs to the cytochrome P450 family.</text>
</comment>
<dbReference type="GO" id="GO:0020037">
    <property type="term" value="F:heme binding"/>
    <property type="evidence" value="ECO:0007669"/>
    <property type="project" value="InterPro"/>
</dbReference>
<dbReference type="GO" id="GO:0016705">
    <property type="term" value="F:oxidoreductase activity, acting on paired donors, with incorporation or reduction of molecular oxygen"/>
    <property type="evidence" value="ECO:0007669"/>
    <property type="project" value="InterPro"/>
</dbReference>
<keyword evidence="3 8" id="KW-0349">Heme</keyword>
<evidence type="ECO:0000313" key="10">
    <source>
        <dbReference type="EMBL" id="KAK4215359.1"/>
    </source>
</evidence>
<dbReference type="GO" id="GO:0005506">
    <property type="term" value="F:iron ion binding"/>
    <property type="evidence" value="ECO:0007669"/>
    <property type="project" value="InterPro"/>
</dbReference>
<feature type="binding site" description="axial binding residue" evidence="8">
    <location>
        <position position="468"/>
    </location>
    <ligand>
        <name>heme</name>
        <dbReference type="ChEBI" id="CHEBI:30413"/>
    </ligand>
    <ligandPart>
        <name>Fe</name>
        <dbReference type="ChEBI" id="CHEBI:18248"/>
    </ligandPart>
</feature>
<evidence type="ECO:0000256" key="2">
    <source>
        <dbReference type="ARBA" id="ARBA00010617"/>
    </source>
</evidence>
<evidence type="ECO:0000256" key="9">
    <source>
        <dbReference type="SAM" id="Phobius"/>
    </source>
</evidence>
<evidence type="ECO:0000256" key="1">
    <source>
        <dbReference type="ARBA" id="ARBA00001971"/>
    </source>
</evidence>
<dbReference type="SUPFAM" id="SSF48264">
    <property type="entry name" value="Cytochrome P450"/>
    <property type="match status" value="1"/>
</dbReference>